<dbReference type="PANTHER" id="PTHR19282:SF544">
    <property type="entry name" value="TETRASPANIN"/>
    <property type="match status" value="1"/>
</dbReference>
<evidence type="ECO:0000313" key="9">
    <source>
        <dbReference type="Proteomes" id="UP001497525"/>
    </source>
</evidence>
<evidence type="ECO:0000256" key="3">
    <source>
        <dbReference type="ARBA" id="ARBA00022692"/>
    </source>
</evidence>
<organism evidence="8 9">
    <name type="scientific">Calicophoron daubneyi</name>
    <name type="common">Rumen fluke</name>
    <name type="synonym">Paramphistomum daubneyi</name>
    <dbReference type="NCBI Taxonomy" id="300641"/>
    <lineage>
        <taxon>Eukaryota</taxon>
        <taxon>Metazoa</taxon>
        <taxon>Spiralia</taxon>
        <taxon>Lophotrochozoa</taxon>
        <taxon>Platyhelminthes</taxon>
        <taxon>Trematoda</taxon>
        <taxon>Digenea</taxon>
        <taxon>Plagiorchiida</taxon>
        <taxon>Pronocephalata</taxon>
        <taxon>Paramphistomoidea</taxon>
        <taxon>Paramphistomidae</taxon>
        <taxon>Calicophoron</taxon>
    </lineage>
</organism>
<feature type="transmembrane region" description="Helical" evidence="7">
    <location>
        <begin position="184"/>
        <end position="204"/>
    </location>
</feature>
<dbReference type="PANTHER" id="PTHR19282">
    <property type="entry name" value="TETRASPANIN"/>
    <property type="match status" value="1"/>
</dbReference>
<dbReference type="Proteomes" id="UP001497525">
    <property type="component" value="Unassembled WGS sequence"/>
</dbReference>
<dbReference type="SUPFAM" id="SSF48652">
    <property type="entry name" value="Tetraspanin"/>
    <property type="match status" value="1"/>
</dbReference>
<evidence type="ECO:0000313" key="8">
    <source>
        <dbReference type="EMBL" id="CAL5140641.1"/>
    </source>
</evidence>
<accession>A0AAV2TWZ5</accession>
<keyword evidence="6" id="KW-1015">Disulfide bond</keyword>
<dbReference type="InterPro" id="IPR018499">
    <property type="entry name" value="Tetraspanin/Peripherin"/>
</dbReference>
<sequence length="213" mass="23674">MGCGEKCQQSYLIILNNITLLIGLALLVVGIYAEVEMRRLVIGNHNEADIIYIFTTVLGALFLFLGVFGCCGVCRKSLCCLKLYLIFASISLLFSTAVAITGYVKRDQARSFLESGMFEMYSGYGKIRAYKSAIDFMQKNLECCGVTGKWYEEWGPEPKQCKLYYTGCLDALVNLVKNSMVTSASILLVVTVLLILGIAAGIYLHKEIMNEFE</sequence>
<dbReference type="PIRSF" id="PIRSF002419">
    <property type="entry name" value="Tetraspanin"/>
    <property type="match status" value="1"/>
</dbReference>
<evidence type="ECO:0000256" key="6">
    <source>
        <dbReference type="PIRSR" id="PIRSR002419-1"/>
    </source>
</evidence>
<dbReference type="InterPro" id="IPR008952">
    <property type="entry name" value="Tetraspanin_EC2_sf"/>
</dbReference>
<dbReference type="AlphaFoldDB" id="A0AAV2TWZ5"/>
<evidence type="ECO:0000256" key="2">
    <source>
        <dbReference type="ARBA" id="ARBA00006840"/>
    </source>
</evidence>
<dbReference type="GO" id="GO:0005886">
    <property type="term" value="C:plasma membrane"/>
    <property type="evidence" value="ECO:0007669"/>
    <property type="project" value="TreeGrafter"/>
</dbReference>
<dbReference type="Pfam" id="PF00335">
    <property type="entry name" value="Tetraspanin"/>
    <property type="match status" value="1"/>
</dbReference>
<dbReference type="InterPro" id="IPR000301">
    <property type="entry name" value="Tetraspanin_animals"/>
</dbReference>
<keyword evidence="5 7" id="KW-0472">Membrane</keyword>
<feature type="transmembrane region" description="Helical" evidence="7">
    <location>
        <begin position="51"/>
        <end position="71"/>
    </location>
</feature>
<proteinExistence type="inferred from homology"/>
<comment type="similarity">
    <text evidence="2 7">Belongs to the tetraspanin (TM4SF) family.</text>
</comment>
<protein>
    <recommendedName>
        <fullName evidence="7">Tetraspanin</fullName>
    </recommendedName>
</protein>
<feature type="transmembrane region" description="Helical" evidence="7">
    <location>
        <begin position="12"/>
        <end position="31"/>
    </location>
</feature>
<dbReference type="Gene3D" id="1.10.1450.10">
    <property type="entry name" value="Tetraspanin"/>
    <property type="match status" value="1"/>
</dbReference>
<feature type="transmembrane region" description="Helical" evidence="7">
    <location>
        <begin position="83"/>
        <end position="104"/>
    </location>
</feature>
<keyword evidence="4 7" id="KW-1133">Transmembrane helix</keyword>
<evidence type="ECO:0000256" key="4">
    <source>
        <dbReference type="ARBA" id="ARBA00022989"/>
    </source>
</evidence>
<keyword evidence="3 7" id="KW-0812">Transmembrane</keyword>
<gene>
    <name evidence="8" type="ORF">CDAUBV1_LOCUS15941</name>
</gene>
<reference evidence="8" key="1">
    <citation type="submission" date="2024-06" db="EMBL/GenBank/DDBJ databases">
        <authorList>
            <person name="Liu X."/>
            <person name="Lenzi L."/>
            <person name="Haldenby T S."/>
            <person name="Uol C."/>
        </authorList>
    </citation>
    <scope>NUCLEOTIDE SEQUENCE</scope>
</reference>
<evidence type="ECO:0000256" key="1">
    <source>
        <dbReference type="ARBA" id="ARBA00004141"/>
    </source>
</evidence>
<dbReference type="PRINTS" id="PR00259">
    <property type="entry name" value="TMFOUR"/>
</dbReference>
<name>A0AAV2TWZ5_CALDB</name>
<comment type="caution">
    <text evidence="8">The sequence shown here is derived from an EMBL/GenBank/DDBJ whole genome shotgun (WGS) entry which is preliminary data.</text>
</comment>
<feature type="disulfide bond" evidence="6">
    <location>
        <begin position="144"/>
        <end position="161"/>
    </location>
</feature>
<evidence type="ECO:0000256" key="7">
    <source>
        <dbReference type="RuleBase" id="RU361218"/>
    </source>
</evidence>
<comment type="subcellular location">
    <subcellularLocation>
        <location evidence="1 7">Membrane</location>
        <topology evidence="1 7">Multi-pass membrane protein</topology>
    </subcellularLocation>
</comment>
<evidence type="ECO:0000256" key="5">
    <source>
        <dbReference type="ARBA" id="ARBA00023136"/>
    </source>
</evidence>
<dbReference type="EMBL" id="CAXLJL010000756">
    <property type="protein sequence ID" value="CAL5140641.1"/>
    <property type="molecule type" value="Genomic_DNA"/>
</dbReference>
<dbReference type="CDD" id="cd03127">
    <property type="entry name" value="tetraspanin_LEL"/>
    <property type="match status" value="1"/>
</dbReference>